<organism evidence="7 8">
    <name type="scientific">Poseidonibacter parvus</name>
    <dbReference type="NCBI Taxonomy" id="1850254"/>
    <lineage>
        <taxon>Bacteria</taxon>
        <taxon>Pseudomonadati</taxon>
        <taxon>Campylobacterota</taxon>
        <taxon>Epsilonproteobacteria</taxon>
        <taxon>Campylobacterales</taxon>
        <taxon>Arcobacteraceae</taxon>
        <taxon>Poseidonibacter</taxon>
    </lineage>
</organism>
<evidence type="ECO:0000256" key="5">
    <source>
        <dbReference type="RuleBase" id="RU003801"/>
    </source>
</evidence>
<dbReference type="AlphaFoldDB" id="A0A1P8KL73"/>
<evidence type="ECO:0000256" key="4">
    <source>
        <dbReference type="PIRSR" id="PIRSR600542-1"/>
    </source>
</evidence>
<evidence type="ECO:0000256" key="1">
    <source>
        <dbReference type="ARBA" id="ARBA00005232"/>
    </source>
</evidence>
<dbReference type="InterPro" id="IPR023213">
    <property type="entry name" value="CAT-like_dom_sf"/>
</dbReference>
<dbReference type="GO" id="GO:0016746">
    <property type="term" value="F:acyltransferase activity"/>
    <property type="evidence" value="ECO:0007669"/>
    <property type="project" value="UniProtKB-KW"/>
</dbReference>
<dbReference type="Gene3D" id="3.30.559.10">
    <property type="entry name" value="Chloramphenicol acetyltransferase-like domain"/>
    <property type="match status" value="1"/>
</dbReference>
<dbReference type="InterPro" id="IPR000542">
    <property type="entry name" value="Carn_acyl_trans"/>
</dbReference>
<dbReference type="PROSITE" id="PS00440">
    <property type="entry name" value="ACYLTRANSF_C_2"/>
    <property type="match status" value="1"/>
</dbReference>
<keyword evidence="8" id="KW-1185">Reference proteome</keyword>
<keyword evidence="3 5" id="KW-0012">Acyltransferase</keyword>
<dbReference type="RefSeq" id="WP_076085391.1">
    <property type="nucleotide sequence ID" value="NZ_CP019070.1"/>
</dbReference>
<evidence type="ECO:0000313" key="7">
    <source>
        <dbReference type="EMBL" id="APW65308.1"/>
    </source>
</evidence>
<reference evidence="7 8" key="1">
    <citation type="submission" date="2017-01" db="EMBL/GenBank/DDBJ databases">
        <title>Genome sequencing of Arcobacter sp. LPB0137.</title>
        <authorList>
            <person name="Lee G.-W."/>
            <person name="Yi H."/>
        </authorList>
    </citation>
    <scope>NUCLEOTIDE SEQUENCE [LARGE SCALE GENOMIC DNA]</scope>
    <source>
        <strain evidence="7 8">LPB0137</strain>
    </source>
</reference>
<proteinExistence type="inferred from homology"/>
<keyword evidence="2 5" id="KW-0808">Transferase</keyword>
<feature type="active site" description="Proton acceptor" evidence="4">
    <location>
        <position position="304"/>
    </location>
</feature>
<dbReference type="SUPFAM" id="SSF52777">
    <property type="entry name" value="CoA-dependent acyltransferases"/>
    <property type="match status" value="2"/>
</dbReference>
<name>A0A1P8KL73_9BACT</name>
<dbReference type="EMBL" id="CP019070">
    <property type="protein sequence ID" value="APW65308.1"/>
    <property type="molecule type" value="Genomic_DNA"/>
</dbReference>
<dbReference type="OrthoDB" id="1456at2"/>
<evidence type="ECO:0000259" key="6">
    <source>
        <dbReference type="Pfam" id="PF00755"/>
    </source>
</evidence>
<gene>
    <name evidence="7" type="ORF">LPB137_05310</name>
</gene>
<protein>
    <recommendedName>
        <fullName evidence="6">Choline/carnitine acyltransferase domain-containing protein</fullName>
    </recommendedName>
</protein>
<dbReference type="Pfam" id="PF00755">
    <property type="entry name" value="Carn_acyltransf"/>
    <property type="match status" value="1"/>
</dbReference>
<dbReference type="KEGG" id="alp:LPB137_05310"/>
<comment type="similarity">
    <text evidence="1 5">Belongs to the carnitine/choline acetyltransferase family.</text>
</comment>
<dbReference type="InterPro" id="IPR042231">
    <property type="entry name" value="Cho/carn_acyl_trans_2"/>
</dbReference>
<sequence>MSKTFELQEQLKTLPLSNLNDASENFLDWVEPLISKEQFQTTKANLETFSSNEGLILEKKLEEWSKKNEGNWLAPLWKNMYLDIREPVAIDVNYFVKLITDELKLKYSSCQIAGVIISKLMDIYESILDESFEPEKIKNTPLCMSAYKEMFKATKIPKQNRDEYIVKEKTKNSHIIVMYKNHMFKLALNDENAKRYSSKIITNTLENLLTSQIKENDTSVGIITTAYRDEAAVLLEQIVEIEENSENFETLKDALFIVCMDENSKSLYEFAMSLIASNENNRYFDKNLQLIFNQNGDFGFNLEHTGSDAGSWINVINMVYEDITNTSIMASHIENNSKEIIEVKKLDWEISIELKKQLDDLRAKHIKKTKDLHQEILYFKDFGSNEIKEMGYSPDAFLQLALQLAQYRKFGTLKSTYEAVTTRIYLNGRTECSRPISMELLEFVKAFDNEDSNKSTLKDLMSDACKKQSRRIKDCLRSNGVERYFFAMKNMYTLFGEELGLKEMPEFFNDVGYNKLTYSYISTSRIESKYFDLGGFGPVVPDGFGFWYNLIDDRIDMNLISRKSVNGDNIKSFSDAIVKAINDLAKFAENKG</sequence>
<dbReference type="STRING" id="1850254.LPB137_05310"/>
<feature type="domain" description="Choline/carnitine acyltransferase" evidence="6">
    <location>
        <begin position="14"/>
        <end position="578"/>
    </location>
</feature>
<dbReference type="InterPro" id="IPR039551">
    <property type="entry name" value="Cho/carn_acyl_trans"/>
</dbReference>
<evidence type="ECO:0000313" key="8">
    <source>
        <dbReference type="Proteomes" id="UP000186074"/>
    </source>
</evidence>
<accession>A0A1P8KL73</accession>
<dbReference type="Proteomes" id="UP000186074">
    <property type="component" value="Chromosome"/>
</dbReference>
<evidence type="ECO:0000256" key="2">
    <source>
        <dbReference type="ARBA" id="ARBA00022679"/>
    </source>
</evidence>
<evidence type="ECO:0000256" key="3">
    <source>
        <dbReference type="ARBA" id="ARBA00023315"/>
    </source>
</evidence>
<dbReference type="Gene3D" id="3.30.559.70">
    <property type="entry name" value="Choline/Carnitine o-acyltransferase, domain 2"/>
    <property type="match status" value="1"/>
</dbReference>
<dbReference type="PANTHER" id="PTHR22589">
    <property type="entry name" value="CARNITINE O-ACYLTRANSFERASE"/>
    <property type="match status" value="1"/>
</dbReference>